<dbReference type="EMBL" id="UFTA01000002">
    <property type="protein sequence ID" value="SUU92376.1"/>
    <property type="molecule type" value="Genomic_DNA"/>
</dbReference>
<dbReference type="Gene3D" id="1.20.910.10">
    <property type="entry name" value="Heme oxygenase-like"/>
    <property type="match status" value="1"/>
</dbReference>
<dbReference type="PANTHER" id="PTHR43198:SF2">
    <property type="entry name" value="SI:CH1073-67J19.1-RELATED"/>
    <property type="match status" value="1"/>
</dbReference>
<dbReference type="InterPro" id="IPR016084">
    <property type="entry name" value="Haem_Oase-like_multi-hlx"/>
</dbReference>
<keyword evidence="9 12" id="KW-0378">Hydrolase</keyword>
<dbReference type="InterPro" id="IPR027574">
    <property type="entry name" value="Thiaminase_II"/>
</dbReference>
<comment type="subunit">
    <text evidence="4">Homotetramer.</text>
</comment>
<reference evidence="12 14" key="2">
    <citation type="submission" date="2018-06" db="EMBL/GenBank/DDBJ databases">
        <authorList>
            <consortium name="Pathogen Informatics"/>
            <person name="Doyle S."/>
        </authorList>
    </citation>
    <scope>NUCLEOTIDE SEQUENCE [LARGE SCALE GENOMIC DNA]</scope>
    <source>
        <strain evidence="12 14">NCTC9810</strain>
    </source>
</reference>
<dbReference type="GO" id="GO:0009228">
    <property type="term" value="P:thiamine biosynthetic process"/>
    <property type="evidence" value="ECO:0007669"/>
    <property type="project" value="UniProtKB-KW"/>
</dbReference>
<dbReference type="EMBL" id="PKGS01000002">
    <property type="protein sequence ID" value="PKZ17070.1"/>
    <property type="molecule type" value="Genomic_DNA"/>
</dbReference>
<organism evidence="11 13">
    <name type="scientific">Anaerococcus octavius</name>
    <dbReference type="NCBI Taxonomy" id="54007"/>
    <lineage>
        <taxon>Bacteria</taxon>
        <taxon>Bacillati</taxon>
        <taxon>Bacillota</taxon>
        <taxon>Tissierellia</taxon>
        <taxon>Tissierellales</taxon>
        <taxon>Peptoniphilaceae</taxon>
        <taxon>Anaerococcus</taxon>
    </lineage>
</organism>
<dbReference type="SUPFAM" id="SSF48613">
    <property type="entry name" value="Heme oxygenase-like"/>
    <property type="match status" value="1"/>
</dbReference>
<keyword evidence="13" id="KW-1185">Reference proteome</keyword>
<evidence type="ECO:0000313" key="12">
    <source>
        <dbReference type="EMBL" id="SUU92376.1"/>
    </source>
</evidence>
<dbReference type="AlphaFoldDB" id="A0A2I1MAA1"/>
<evidence type="ECO:0000256" key="1">
    <source>
        <dbReference type="ARBA" id="ARBA00001881"/>
    </source>
</evidence>
<comment type="similarity">
    <text evidence="3 9">Belongs to the TenA family.</text>
</comment>
<dbReference type="PANTHER" id="PTHR43198">
    <property type="entry name" value="BIFUNCTIONAL TH2 PROTEIN"/>
    <property type="match status" value="1"/>
</dbReference>
<dbReference type="Pfam" id="PF03070">
    <property type="entry name" value="TENA_THI-4"/>
    <property type="match status" value="1"/>
</dbReference>
<sequence length="226" mass="26117">MSEKFTDRIYPRIIKLWEACFNHPFVQEMGNGSLDLDKFKHWIKQDYVYLIEYARLFAIGTSKAADLETMNSFAKGLDGVLFMEMDLHRSYAKDFSINEDELEATEPSAINTAYTSYMLNKAQAGGVENVAAALLACSWSYSYIGLKLAEIPGALEDKNYGSWIEMYSSKEFTDLNENAMELMNKLAEDKPERELKALEEIIVKTGYFEYMFWDMCYNKETWSIDL</sequence>
<feature type="domain" description="Thiaminase-2/PQQC" evidence="10">
    <location>
        <begin position="12"/>
        <end position="218"/>
    </location>
</feature>
<dbReference type="OrthoDB" id="34166at2"/>
<comment type="pathway">
    <text evidence="2 9">Cofactor biosynthesis; thiamine diphosphate biosynthesis.</text>
</comment>
<evidence type="ECO:0000313" key="14">
    <source>
        <dbReference type="Proteomes" id="UP000255124"/>
    </source>
</evidence>
<dbReference type="Proteomes" id="UP000255124">
    <property type="component" value="Unassembled WGS sequence"/>
</dbReference>
<evidence type="ECO:0000256" key="9">
    <source>
        <dbReference type="RuleBase" id="RU363093"/>
    </source>
</evidence>
<dbReference type="UniPathway" id="UPA00060"/>
<reference evidence="11 13" key="1">
    <citation type="submission" date="2017-12" db="EMBL/GenBank/DDBJ databases">
        <title>Phylogenetic diversity of female urinary microbiome.</title>
        <authorList>
            <person name="Thomas-White K."/>
            <person name="Wolfe A.J."/>
        </authorList>
    </citation>
    <scope>NUCLEOTIDE SEQUENCE [LARGE SCALE GENOMIC DNA]</scope>
    <source>
        <strain evidence="11 13">UMB0119</strain>
    </source>
</reference>
<name>A0A2I1MAA1_9FIRM</name>
<evidence type="ECO:0000256" key="2">
    <source>
        <dbReference type="ARBA" id="ARBA00004948"/>
    </source>
</evidence>
<evidence type="ECO:0000256" key="4">
    <source>
        <dbReference type="ARBA" id="ARBA00011881"/>
    </source>
</evidence>
<gene>
    <name evidence="11" type="primary">tenA</name>
    <name evidence="11" type="ORF">CYJ34_04620</name>
    <name evidence="12" type="ORF">NCTC9810_00704</name>
</gene>
<evidence type="ECO:0000259" key="10">
    <source>
        <dbReference type="Pfam" id="PF03070"/>
    </source>
</evidence>
<dbReference type="EC" id="3.5.99.2" evidence="5 9"/>
<dbReference type="Proteomes" id="UP000234335">
    <property type="component" value="Unassembled WGS sequence"/>
</dbReference>
<dbReference type="GO" id="GO:0009229">
    <property type="term" value="P:thiamine diphosphate biosynthetic process"/>
    <property type="evidence" value="ECO:0007669"/>
    <property type="project" value="UniProtKB-UniPathway"/>
</dbReference>
<evidence type="ECO:0000313" key="11">
    <source>
        <dbReference type="EMBL" id="PKZ17070.1"/>
    </source>
</evidence>
<dbReference type="InterPro" id="IPR004305">
    <property type="entry name" value="Thiaminase-2/PQQC"/>
</dbReference>
<dbReference type="GO" id="GO:0005829">
    <property type="term" value="C:cytosol"/>
    <property type="evidence" value="ECO:0007669"/>
    <property type="project" value="TreeGrafter"/>
</dbReference>
<proteinExistence type="inferred from homology"/>
<dbReference type="CDD" id="cd19366">
    <property type="entry name" value="TenA_C_BhTenA-like"/>
    <property type="match status" value="1"/>
</dbReference>
<comment type="catalytic activity">
    <reaction evidence="8 9">
        <text>thiamine + H2O = 5-(2-hydroxyethyl)-4-methylthiazole + 4-amino-5-hydroxymethyl-2-methylpyrimidine + H(+)</text>
        <dbReference type="Rhea" id="RHEA:17509"/>
        <dbReference type="ChEBI" id="CHEBI:15377"/>
        <dbReference type="ChEBI" id="CHEBI:15378"/>
        <dbReference type="ChEBI" id="CHEBI:16892"/>
        <dbReference type="ChEBI" id="CHEBI:17957"/>
        <dbReference type="ChEBI" id="CHEBI:18385"/>
        <dbReference type="EC" id="3.5.99.2"/>
    </reaction>
</comment>
<accession>A0A2I1MAA1</accession>
<evidence type="ECO:0000256" key="3">
    <source>
        <dbReference type="ARBA" id="ARBA00010264"/>
    </source>
</evidence>
<evidence type="ECO:0000256" key="6">
    <source>
        <dbReference type="ARBA" id="ARBA00013647"/>
    </source>
</evidence>
<dbReference type="RefSeq" id="WP_101540141.1">
    <property type="nucleotide sequence ID" value="NZ_CALTZC010000032.1"/>
</dbReference>
<protein>
    <recommendedName>
        <fullName evidence="6 9">Aminopyrimidine aminohydrolase</fullName>
        <ecNumber evidence="5 9">3.5.99.2</ecNumber>
    </recommendedName>
</protein>
<dbReference type="InterPro" id="IPR050967">
    <property type="entry name" value="Thiamine_Salvage_TenA"/>
</dbReference>
<evidence type="ECO:0000256" key="8">
    <source>
        <dbReference type="ARBA" id="ARBA00048337"/>
    </source>
</evidence>
<dbReference type="GO" id="GO:0050334">
    <property type="term" value="F:thiaminase activity"/>
    <property type="evidence" value="ECO:0007669"/>
    <property type="project" value="UniProtKB-EC"/>
</dbReference>
<evidence type="ECO:0000256" key="7">
    <source>
        <dbReference type="ARBA" id="ARBA00022977"/>
    </source>
</evidence>
<evidence type="ECO:0000313" key="13">
    <source>
        <dbReference type="Proteomes" id="UP000234335"/>
    </source>
</evidence>
<comment type="catalytic activity">
    <reaction evidence="1 9">
        <text>4-amino-5-aminomethyl-2-methylpyrimidine + H2O = 4-amino-5-hydroxymethyl-2-methylpyrimidine + NH4(+)</text>
        <dbReference type="Rhea" id="RHEA:31799"/>
        <dbReference type="ChEBI" id="CHEBI:15377"/>
        <dbReference type="ChEBI" id="CHEBI:16892"/>
        <dbReference type="ChEBI" id="CHEBI:28938"/>
        <dbReference type="ChEBI" id="CHEBI:63416"/>
        <dbReference type="EC" id="3.5.99.2"/>
    </reaction>
</comment>
<comment type="function">
    <text evidence="9">Catalyzes an amino-pyrimidine hydrolysis reaction at the C5' of the pyrimidine moiety of thiamine compounds, a reaction that is part of a thiamine salvage pathway.</text>
</comment>
<keyword evidence="7 9" id="KW-0784">Thiamine biosynthesis</keyword>
<dbReference type="NCBIfam" id="TIGR04306">
    <property type="entry name" value="salvage_TenA"/>
    <property type="match status" value="1"/>
</dbReference>
<evidence type="ECO:0000256" key="5">
    <source>
        <dbReference type="ARBA" id="ARBA00012684"/>
    </source>
</evidence>